<evidence type="ECO:0000313" key="6">
    <source>
        <dbReference type="EMBL" id="KJZ72219.1"/>
    </source>
</evidence>
<evidence type="ECO:0000256" key="2">
    <source>
        <dbReference type="ARBA" id="ARBA00047591"/>
    </source>
</evidence>
<dbReference type="Pfam" id="PF01764">
    <property type="entry name" value="Lipase_3"/>
    <property type="match status" value="1"/>
</dbReference>
<dbReference type="AlphaFoldDB" id="A0A0F8A3Q1"/>
<keyword evidence="7" id="KW-1185">Reference proteome</keyword>
<keyword evidence="4" id="KW-0732">Signal</keyword>
<evidence type="ECO:0000313" key="7">
    <source>
        <dbReference type="Proteomes" id="UP000054481"/>
    </source>
</evidence>
<accession>A0A0F8A3Q1</accession>
<dbReference type="InterPro" id="IPR002921">
    <property type="entry name" value="Fungal_lipase-type"/>
</dbReference>
<feature type="domain" description="Fungal lipase-type" evidence="5">
    <location>
        <begin position="93"/>
        <end position="224"/>
    </location>
</feature>
<dbReference type="InterPro" id="IPR029058">
    <property type="entry name" value="AB_hydrolase_fold"/>
</dbReference>
<comment type="similarity">
    <text evidence="1">Belongs to the AB hydrolase superfamily. Lipase family. Class 3 subfamily.</text>
</comment>
<organism evidence="6 7">
    <name type="scientific">Hirsutella minnesotensis 3608</name>
    <dbReference type="NCBI Taxonomy" id="1043627"/>
    <lineage>
        <taxon>Eukaryota</taxon>
        <taxon>Fungi</taxon>
        <taxon>Dikarya</taxon>
        <taxon>Ascomycota</taxon>
        <taxon>Pezizomycotina</taxon>
        <taxon>Sordariomycetes</taxon>
        <taxon>Hypocreomycetidae</taxon>
        <taxon>Hypocreales</taxon>
        <taxon>Ophiocordycipitaceae</taxon>
        <taxon>Hirsutella</taxon>
    </lineage>
</organism>
<dbReference type="Proteomes" id="UP000054481">
    <property type="component" value="Unassembled WGS sequence"/>
</dbReference>
<evidence type="ECO:0000256" key="1">
    <source>
        <dbReference type="ARBA" id="ARBA00043996"/>
    </source>
</evidence>
<feature type="signal peptide" evidence="4">
    <location>
        <begin position="1"/>
        <end position="18"/>
    </location>
</feature>
<dbReference type="OrthoDB" id="426718at2759"/>
<dbReference type="Gene3D" id="3.40.50.1820">
    <property type="entry name" value="alpha/beta hydrolase"/>
    <property type="match status" value="1"/>
</dbReference>
<dbReference type="InterPro" id="IPR051218">
    <property type="entry name" value="Sec_MonoDiacylglyc_Lipase"/>
</dbReference>
<proteinExistence type="inferred from homology"/>
<comment type="catalytic activity">
    <reaction evidence="3">
        <text>a monoacylglycerol + H2O = glycerol + a fatty acid + H(+)</text>
        <dbReference type="Rhea" id="RHEA:15245"/>
        <dbReference type="ChEBI" id="CHEBI:15377"/>
        <dbReference type="ChEBI" id="CHEBI:15378"/>
        <dbReference type="ChEBI" id="CHEBI:17408"/>
        <dbReference type="ChEBI" id="CHEBI:17754"/>
        <dbReference type="ChEBI" id="CHEBI:28868"/>
    </reaction>
</comment>
<gene>
    <name evidence="6" type="ORF">HIM_08361</name>
</gene>
<dbReference type="EMBL" id="KQ030550">
    <property type="protein sequence ID" value="KJZ72219.1"/>
    <property type="molecule type" value="Genomic_DNA"/>
</dbReference>
<evidence type="ECO:0000256" key="3">
    <source>
        <dbReference type="ARBA" id="ARBA00048461"/>
    </source>
</evidence>
<comment type="catalytic activity">
    <reaction evidence="2">
        <text>a diacylglycerol + H2O = a monoacylglycerol + a fatty acid + H(+)</text>
        <dbReference type="Rhea" id="RHEA:32731"/>
        <dbReference type="ChEBI" id="CHEBI:15377"/>
        <dbReference type="ChEBI" id="CHEBI:15378"/>
        <dbReference type="ChEBI" id="CHEBI:17408"/>
        <dbReference type="ChEBI" id="CHEBI:18035"/>
        <dbReference type="ChEBI" id="CHEBI:28868"/>
    </reaction>
</comment>
<protein>
    <recommendedName>
        <fullName evidence="5">Fungal lipase-type domain-containing protein</fullName>
    </recommendedName>
</protein>
<evidence type="ECO:0000256" key="4">
    <source>
        <dbReference type="SAM" id="SignalP"/>
    </source>
</evidence>
<dbReference type="PANTHER" id="PTHR45856">
    <property type="entry name" value="ALPHA/BETA-HYDROLASES SUPERFAMILY PROTEIN"/>
    <property type="match status" value="1"/>
</dbReference>
<name>A0A0F8A3Q1_9HYPO</name>
<dbReference type="PANTHER" id="PTHR45856:SF11">
    <property type="entry name" value="FUNGAL LIPASE-LIKE DOMAIN-CONTAINING PROTEIN"/>
    <property type="match status" value="1"/>
</dbReference>
<sequence length="339" mass="37547">MWLTKLTLAAASLRLAAGLAAPQAKERARKAFAAFSNAAYCPFNYDAVPGNDVCDPTSPNCLFLMNANTVFEFSQHALISGNIALSLELKAIIVTFRGTSSVWDYLTDVQSLPVPALDICNGCQVHSGFWTSFLSIKIDMLNHVHALWKKYEYPIIVTGHSLGGAVATIAAGYLRKRKYRCHLYTYGSPRVGNKQFATFVSNQTEGTTARITSRFDPVTVVPSTLFGFRHVYPEIWFEKGFSLYPFTVCAGPESGRCSGQFASPLFDFKHRLPMHSDYWVTSKPCPHFRGTRPEEVMPKDVQMKTLKRSMLVDCECDCVPIDDGPSAPLCPCPCIEGLD</sequence>
<evidence type="ECO:0000259" key="5">
    <source>
        <dbReference type="Pfam" id="PF01764"/>
    </source>
</evidence>
<dbReference type="SUPFAM" id="SSF53474">
    <property type="entry name" value="alpha/beta-Hydrolases"/>
    <property type="match status" value="1"/>
</dbReference>
<reference evidence="6 7" key="1">
    <citation type="journal article" date="2014" name="Genome Biol. Evol.">
        <title>Comparative genomics and transcriptomics analyses reveal divergent lifestyle features of nematode endoparasitic fungus Hirsutella minnesotensis.</title>
        <authorList>
            <person name="Lai Y."/>
            <person name="Liu K."/>
            <person name="Zhang X."/>
            <person name="Zhang X."/>
            <person name="Li K."/>
            <person name="Wang N."/>
            <person name="Shu C."/>
            <person name="Wu Y."/>
            <person name="Wang C."/>
            <person name="Bushley K.E."/>
            <person name="Xiang M."/>
            <person name="Liu X."/>
        </authorList>
    </citation>
    <scope>NUCLEOTIDE SEQUENCE [LARGE SCALE GENOMIC DNA]</scope>
    <source>
        <strain evidence="6 7">3608</strain>
    </source>
</reference>
<feature type="chain" id="PRO_5002526560" description="Fungal lipase-type domain-containing protein" evidence="4">
    <location>
        <begin position="19"/>
        <end position="339"/>
    </location>
</feature>
<dbReference type="GO" id="GO:0006629">
    <property type="term" value="P:lipid metabolic process"/>
    <property type="evidence" value="ECO:0007669"/>
    <property type="project" value="InterPro"/>
</dbReference>
<dbReference type="CDD" id="cd00519">
    <property type="entry name" value="Lipase_3"/>
    <property type="match status" value="1"/>
</dbReference>